<proteinExistence type="predicted"/>
<feature type="compositionally biased region" description="Basic and acidic residues" evidence="1">
    <location>
        <begin position="19"/>
        <end position="30"/>
    </location>
</feature>
<accession>A0AAV8VMS4</accession>
<keyword evidence="3" id="KW-1185">Reference proteome</keyword>
<name>A0AAV8VMS4_9CUCU</name>
<feature type="region of interest" description="Disordered" evidence="1">
    <location>
        <begin position="1"/>
        <end position="36"/>
    </location>
</feature>
<protein>
    <submittedName>
        <fullName evidence="2">Uncharacterized protein</fullName>
    </submittedName>
</protein>
<dbReference type="AlphaFoldDB" id="A0AAV8VMS4"/>
<evidence type="ECO:0000256" key="1">
    <source>
        <dbReference type="SAM" id="MobiDB-lite"/>
    </source>
</evidence>
<reference evidence="2 3" key="1">
    <citation type="journal article" date="2023" name="Insect Mol. Biol.">
        <title>Genome sequencing provides insights into the evolution of gene families encoding plant cell wall-degrading enzymes in longhorned beetles.</title>
        <authorList>
            <person name="Shin N.R."/>
            <person name="Okamura Y."/>
            <person name="Kirsch R."/>
            <person name="Pauchet Y."/>
        </authorList>
    </citation>
    <scope>NUCLEOTIDE SEQUENCE [LARGE SCALE GENOMIC DNA]</scope>
    <source>
        <strain evidence="2">EAD_L_NR</strain>
    </source>
</reference>
<dbReference type="EMBL" id="JANEYG010000051">
    <property type="protein sequence ID" value="KAJ8915618.1"/>
    <property type="molecule type" value="Genomic_DNA"/>
</dbReference>
<gene>
    <name evidence="2" type="ORF">NQ315_003402</name>
</gene>
<sequence length="265" mass="30015">MNTVVNKKPIFKNSISGPTEKKQKNKEKCLRSPITKKSKTVRKSVAKVKKVVRNVDILSDWAEKESSKPEIYKKPKTSKGIQRLPSDDSVILVQGSENRLHTAIPIIDLTQSPTHSLHDNMNLLQSKSLKTIYFPSRNFDRNIKLRKTMATTSLITLPVIQKQNLPRKLNSTTILSCTDNKKLGVLDIPKEYLNSPDVCTDYNSFLEKSKLTKVDHRMIDWILEVERLMNNSISPSISEYSSSVDGDESVGRINLCKMTPGGRFN</sequence>
<organism evidence="2 3">
    <name type="scientific">Exocentrus adspersus</name>
    <dbReference type="NCBI Taxonomy" id="1586481"/>
    <lineage>
        <taxon>Eukaryota</taxon>
        <taxon>Metazoa</taxon>
        <taxon>Ecdysozoa</taxon>
        <taxon>Arthropoda</taxon>
        <taxon>Hexapoda</taxon>
        <taxon>Insecta</taxon>
        <taxon>Pterygota</taxon>
        <taxon>Neoptera</taxon>
        <taxon>Endopterygota</taxon>
        <taxon>Coleoptera</taxon>
        <taxon>Polyphaga</taxon>
        <taxon>Cucujiformia</taxon>
        <taxon>Chrysomeloidea</taxon>
        <taxon>Cerambycidae</taxon>
        <taxon>Lamiinae</taxon>
        <taxon>Acanthocinini</taxon>
        <taxon>Exocentrus</taxon>
    </lineage>
</organism>
<comment type="caution">
    <text evidence="2">The sequence shown here is derived from an EMBL/GenBank/DDBJ whole genome shotgun (WGS) entry which is preliminary data.</text>
</comment>
<dbReference type="Proteomes" id="UP001159042">
    <property type="component" value="Unassembled WGS sequence"/>
</dbReference>
<evidence type="ECO:0000313" key="2">
    <source>
        <dbReference type="EMBL" id="KAJ8915618.1"/>
    </source>
</evidence>
<evidence type="ECO:0000313" key="3">
    <source>
        <dbReference type="Proteomes" id="UP001159042"/>
    </source>
</evidence>